<name>A0A7J5E3E2_NOCSI</name>
<evidence type="ECO:0000256" key="5">
    <source>
        <dbReference type="ARBA" id="ARBA00022857"/>
    </source>
</evidence>
<comment type="cofactor">
    <cofactor evidence="1">
        <name>FAD</name>
        <dbReference type="ChEBI" id="CHEBI:57692"/>
    </cofactor>
</comment>
<dbReference type="Pfam" id="PF13738">
    <property type="entry name" value="Pyr_redox_3"/>
    <property type="match status" value="1"/>
</dbReference>
<evidence type="ECO:0000256" key="1">
    <source>
        <dbReference type="ARBA" id="ARBA00001974"/>
    </source>
</evidence>
<keyword evidence="5" id="KW-0521">NADP</keyword>
<sequence>MTALPQPDHEVVVIGGGFSGIGAAILLERAGFSDYLLLEAGDGLGGAWHWNTYPGVAVDIPSFSYQFSFEQVAGWSRVYAPGRELKAYAEHCADKYDVRRRTRLRTTVTAATFDDDAHLWRLDIADGAAITARHVVSATGVLTQPKLPEIDGLADFAGTVMHTARWDHSVDLTGRRVAVIGTGASAVQAIPHVARQAAHLTVFQRTPIWCLPKPDSPLPGLARTALRAVPGARRATRLASQAFVEATFPVAAHFAGLVPVAAVGERIGHAYLRQAVRDPAVRAALTPSYALGCKRPSFSNAYLPTFNRANVTLETAGIATITPGGVRTVEGVEHDADVLVLATGFKVFEKGNMPPFTVRGAGGADLEKWWEENRFQAYQGVSVPQFPNFFTILGPYGYNGSSYFNLIETQSAHIVRALRQARKVGATRVEVTPEANAAYFASALGRRRHQVFFQDSCGRANSYYFDANGDVPFRAATTLETMWAARRFPLDAYAFTG</sequence>
<dbReference type="SUPFAM" id="SSF51905">
    <property type="entry name" value="FAD/NAD(P)-binding domain"/>
    <property type="match status" value="1"/>
</dbReference>
<dbReference type="InterPro" id="IPR050775">
    <property type="entry name" value="FAD-binding_Monooxygenases"/>
</dbReference>
<protein>
    <submittedName>
        <fullName evidence="8">NAD(P)/FAD-dependent oxidoreductase</fullName>
    </submittedName>
</protein>
<evidence type="ECO:0000313" key="8">
    <source>
        <dbReference type="EMBL" id="KAB2812771.1"/>
    </source>
</evidence>
<reference evidence="8 9" key="1">
    <citation type="submission" date="2019-09" db="EMBL/GenBank/DDBJ databases">
        <title>Pimelobacter sp. isolated from Paulinella.</title>
        <authorList>
            <person name="Jeong S.E."/>
        </authorList>
    </citation>
    <scope>NUCLEOTIDE SEQUENCE [LARGE SCALE GENOMIC DNA]</scope>
    <source>
        <strain evidence="8 9">Pch-N</strain>
    </source>
</reference>
<keyword evidence="4" id="KW-0274">FAD</keyword>
<comment type="caution">
    <text evidence="8">The sequence shown here is derived from an EMBL/GenBank/DDBJ whole genome shotgun (WGS) entry which is preliminary data.</text>
</comment>
<evidence type="ECO:0000256" key="6">
    <source>
        <dbReference type="ARBA" id="ARBA00023002"/>
    </source>
</evidence>
<evidence type="ECO:0000256" key="2">
    <source>
        <dbReference type="ARBA" id="ARBA00010139"/>
    </source>
</evidence>
<comment type="similarity">
    <text evidence="2">Belongs to the FAD-binding monooxygenase family.</text>
</comment>
<keyword evidence="6" id="KW-0560">Oxidoreductase</keyword>
<dbReference type="PRINTS" id="PR00469">
    <property type="entry name" value="PNDRDTASEII"/>
</dbReference>
<dbReference type="PANTHER" id="PTHR43098">
    <property type="entry name" value="L-ORNITHINE N(5)-MONOOXYGENASE-RELATED"/>
    <property type="match status" value="1"/>
</dbReference>
<evidence type="ECO:0000313" key="9">
    <source>
        <dbReference type="Proteomes" id="UP000449906"/>
    </source>
</evidence>
<dbReference type="PANTHER" id="PTHR43098:SF3">
    <property type="entry name" value="L-ORNITHINE N(5)-MONOOXYGENASE-RELATED"/>
    <property type="match status" value="1"/>
</dbReference>
<dbReference type="Gene3D" id="3.50.50.60">
    <property type="entry name" value="FAD/NAD(P)-binding domain"/>
    <property type="match status" value="2"/>
</dbReference>
<evidence type="ECO:0000256" key="4">
    <source>
        <dbReference type="ARBA" id="ARBA00022827"/>
    </source>
</evidence>
<dbReference type="AlphaFoldDB" id="A0A7J5E3E2"/>
<evidence type="ECO:0000256" key="3">
    <source>
        <dbReference type="ARBA" id="ARBA00022630"/>
    </source>
</evidence>
<proteinExistence type="inferred from homology"/>
<dbReference type="GO" id="GO:0016709">
    <property type="term" value="F:oxidoreductase activity, acting on paired donors, with incorporation or reduction of molecular oxygen, NAD(P)H as one donor, and incorporation of one atom of oxygen"/>
    <property type="evidence" value="ECO:0007669"/>
    <property type="project" value="UniProtKB-ARBA"/>
</dbReference>
<gene>
    <name evidence="8" type="ORF">F9L07_13635</name>
</gene>
<dbReference type="Proteomes" id="UP000449906">
    <property type="component" value="Unassembled WGS sequence"/>
</dbReference>
<organism evidence="8 9">
    <name type="scientific">Nocardioides simplex</name>
    <name type="common">Arthrobacter simplex</name>
    <dbReference type="NCBI Taxonomy" id="2045"/>
    <lineage>
        <taxon>Bacteria</taxon>
        <taxon>Bacillati</taxon>
        <taxon>Actinomycetota</taxon>
        <taxon>Actinomycetes</taxon>
        <taxon>Propionibacteriales</taxon>
        <taxon>Nocardioidaceae</taxon>
        <taxon>Pimelobacter</taxon>
    </lineage>
</organism>
<keyword evidence="7" id="KW-0503">Monooxygenase</keyword>
<dbReference type="RefSeq" id="WP_151580105.1">
    <property type="nucleotide sequence ID" value="NZ_WBVM01000001.1"/>
</dbReference>
<accession>A0A7J5E3E2</accession>
<evidence type="ECO:0000256" key="7">
    <source>
        <dbReference type="ARBA" id="ARBA00023033"/>
    </source>
</evidence>
<dbReference type="InterPro" id="IPR036188">
    <property type="entry name" value="FAD/NAD-bd_sf"/>
</dbReference>
<dbReference type="EMBL" id="WBVM01000001">
    <property type="protein sequence ID" value="KAB2812771.1"/>
    <property type="molecule type" value="Genomic_DNA"/>
</dbReference>
<keyword evidence="3" id="KW-0285">Flavoprotein</keyword>